<name>A0A9X4KLT5_9BACL</name>
<evidence type="ECO:0000259" key="2">
    <source>
        <dbReference type="Pfam" id="PF17874"/>
    </source>
</evidence>
<dbReference type="InterPro" id="IPR041617">
    <property type="entry name" value="TPR_MalT"/>
</dbReference>
<dbReference type="AlphaFoldDB" id="A0A9X4KLT5"/>
<evidence type="ECO:0000256" key="1">
    <source>
        <dbReference type="SAM" id="MobiDB-lite"/>
    </source>
</evidence>
<evidence type="ECO:0000313" key="4">
    <source>
        <dbReference type="Proteomes" id="UP001153387"/>
    </source>
</evidence>
<sequence>MADIRIAQGRLRQAMRVYERGLELAEAHGERLSRGTIDIYVAMSELDRERNDLPTALNRLSTSKELSERALRPQVGSRWHVAMARIAEANGDLSGALSLLEEAERLYKGHFFPNVRPVSAMKTRVWLGMGKLDDALDWVREQRLSDEDELSYLREFEHVTLARTLLAKYRRDRADRSISQASRLLERLLQAAEAGGRTGELDRDSDPAGDGSRCPR</sequence>
<dbReference type="EMBL" id="JAPDHZ010000006">
    <property type="protein sequence ID" value="MDG0794146.1"/>
    <property type="molecule type" value="Genomic_DNA"/>
</dbReference>
<keyword evidence="4" id="KW-1185">Reference proteome</keyword>
<protein>
    <recommendedName>
        <fullName evidence="2">MalT-like TPR region domain-containing protein</fullName>
    </recommendedName>
</protein>
<gene>
    <name evidence="3" type="ORF">OMP38_27415</name>
</gene>
<dbReference type="Proteomes" id="UP001153387">
    <property type="component" value="Unassembled WGS sequence"/>
</dbReference>
<evidence type="ECO:0000313" key="3">
    <source>
        <dbReference type="EMBL" id="MDG0794146.1"/>
    </source>
</evidence>
<proteinExistence type="predicted"/>
<reference evidence="3 4" key="1">
    <citation type="submission" date="2022-10" db="EMBL/GenBank/DDBJ databases">
        <title>Comparative genomic analysis of Cohnella hashimotonis sp. nov., isolated from the International Space Station.</title>
        <authorList>
            <person name="Simpson A."/>
            <person name="Venkateswaran K."/>
        </authorList>
    </citation>
    <scope>NUCLEOTIDE SEQUENCE [LARGE SCALE GENOMIC DNA]</scope>
    <source>
        <strain evidence="3 4">DSM 18997</strain>
    </source>
</reference>
<feature type="domain" description="MalT-like TPR region" evidence="2">
    <location>
        <begin position="2"/>
        <end position="200"/>
    </location>
</feature>
<accession>A0A9X4KLT5</accession>
<feature type="region of interest" description="Disordered" evidence="1">
    <location>
        <begin position="194"/>
        <end position="216"/>
    </location>
</feature>
<dbReference type="InterPro" id="IPR011990">
    <property type="entry name" value="TPR-like_helical_dom_sf"/>
</dbReference>
<comment type="caution">
    <text evidence="3">The sequence shown here is derived from an EMBL/GenBank/DDBJ whole genome shotgun (WGS) entry which is preliminary data.</text>
</comment>
<dbReference type="Gene3D" id="1.25.40.10">
    <property type="entry name" value="Tetratricopeptide repeat domain"/>
    <property type="match status" value="1"/>
</dbReference>
<dbReference type="RefSeq" id="WP_277567913.1">
    <property type="nucleotide sequence ID" value="NZ_JAPDHZ010000006.1"/>
</dbReference>
<dbReference type="Pfam" id="PF17874">
    <property type="entry name" value="TPR_MalT"/>
    <property type="match status" value="1"/>
</dbReference>
<dbReference type="SUPFAM" id="SSF48452">
    <property type="entry name" value="TPR-like"/>
    <property type="match status" value="1"/>
</dbReference>
<organism evidence="3 4">
    <name type="scientific">Cohnella ginsengisoli</name>
    <dbReference type="NCBI Taxonomy" id="425004"/>
    <lineage>
        <taxon>Bacteria</taxon>
        <taxon>Bacillati</taxon>
        <taxon>Bacillota</taxon>
        <taxon>Bacilli</taxon>
        <taxon>Bacillales</taxon>
        <taxon>Paenibacillaceae</taxon>
        <taxon>Cohnella</taxon>
    </lineage>
</organism>